<evidence type="ECO:0000313" key="1">
    <source>
        <dbReference type="EMBL" id="GAA4238801.1"/>
    </source>
</evidence>
<protein>
    <submittedName>
        <fullName evidence="1">Uncharacterized protein</fullName>
    </submittedName>
</protein>
<proteinExistence type="predicted"/>
<comment type="caution">
    <text evidence="1">The sequence shown here is derived from an EMBL/GenBank/DDBJ whole genome shotgun (WGS) entry which is preliminary data.</text>
</comment>
<name>A0ABP8CFY5_9ACTN</name>
<dbReference type="RefSeq" id="WP_344902430.1">
    <property type="nucleotide sequence ID" value="NZ_BAABAS010000020.1"/>
</dbReference>
<evidence type="ECO:0000313" key="2">
    <source>
        <dbReference type="Proteomes" id="UP001501710"/>
    </source>
</evidence>
<gene>
    <name evidence="1" type="ORF">GCM10022254_56270</name>
</gene>
<organism evidence="1 2">
    <name type="scientific">Actinomadura meridiana</name>
    <dbReference type="NCBI Taxonomy" id="559626"/>
    <lineage>
        <taxon>Bacteria</taxon>
        <taxon>Bacillati</taxon>
        <taxon>Actinomycetota</taxon>
        <taxon>Actinomycetes</taxon>
        <taxon>Streptosporangiales</taxon>
        <taxon>Thermomonosporaceae</taxon>
        <taxon>Actinomadura</taxon>
    </lineage>
</organism>
<sequence length="54" mass="6047">MTSTPQDIQQQLARLREGFPGWVFVDGVLQIEAQLDAEDTARAVATVPAERYTR</sequence>
<dbReference type="Proteomes" id="UP001501710">
    <property type="component" value="Unassembled WGS sequence"/>
</dbReference>
<reference evidence="2" key="1">
    <citation type="journal article" date="2019" name="Int. J. Syst. Evol. Microbiol.">
        <title>The Global Catalogue of Microorganisms (GCM) 10K type strain sequencing project: providing services to taxonomists for standard genome sequencing and annotation.</title>
        <authorList>
            <consortium name="The Broad Institute Genomics Platform"/>
            <consortium name="The Broad Institute Genome Sequencing Center for Infectious Disease"/>
            <person name="Wu L."/>
            <person name="Ma J."/>
        </authorList>
    </citation>
    <scope>NUCLEOTIDE SEQUENCE [LARGE SCALE GENOMIC DNA]</scope>
    <source>
        <strain evidence="2">JCM 17440</strain>
    </source>
</reference>
<keyword evidence="2" id="KW-1185">Reference proteome</keyword>
<dbReference type="EMBL" id="BAABAS010000020">
    <property type="protein sequence ID" value="GAA4238801.1"/>
    <property type="molecule type" value="Genomic_DNA"/>
</dbReference>
<accession>A0ABP8CFY5</accession>